<gene>
    <name evidence="5" type="ORF">GCM10010964_27330</name>
</gene>
<dbReference type="Pfam" id="PF19305">
    <property type="entry name" value="MmgE_PrpD_C"/>
    <property type="match status" value="1"/>
</dbReference>
<dbReference type="EMBL" id="BMKS01000008">
    <property type="protein sequence ID" value="GGG38076.1"/>
    <property type="molecule type" value="Genomic_DNA"/>
</dbReference>
<feature type="region of interest" description="Disordered" evidence="2">
    <location>
        <begin position="457"/>
        <end position="491"/>
    </location>
</feature>
<dbReference type="Pfam" id="PF03972">
    <property type="entry name" value="MmgE_PrpD_N"/>
    <property type="match status" value="1"/>
</dbReference>
<dbReference type="Gene3D" id="3.30.1330.120">
    <property type="entry name" value="2-methylcitrate dehydratase PrpD"/>
    <property type="match status" value="1"/>
</dbReference>
<keyword evidence="6" id="KW-1185">Reference proteome</keyword>
<dbReference type="InterPro" id="IPR045337">
    <property type="entry name" value="MmgE_PrpD_C"/>
</dbReference>
<evidence type="ECO:0000259" key="3">
    <source>
        <dbReference type="Pfam" id="PF03972"/>
    </source>
</evidence>
<evidence type="ECO:0000313" key="6">
    <source>
        <dbReference type="Proteomes" id="UP000597507"/>
    </source>
</evidence>
<feature type="domain" description="MmgE/PrpD C-terminal" evidence="4">
    <location>
        <begin position="274"/>
        <end position="427"/>
    </location>
</feature>
<dbReference type="PANTHER" id="PTHR16943">
    <property type="entry name" value="2-METHYLCITRATE DEHYDRATASE-RELATED"/>
    <property type="match status" value="1"/>
</dbReference>
<accession>A0A8J2ZCW2</accession>
<dbReference type="AlphaFoldDB" id="A0A8J2ZCW2"/>
<dbReference type="Gene3D" id="1.10.4100.10">
    <property type="entry name" value="2-methylcitrate dehydratase PrpD"/>
    <property type="match status" value="1"/>
</dbReference>
<evidence type="ECO:0000259" key="4">
    <source>
        <dbReference type="Pfam" id="PF19305"/>
    </source>
</evidence>
<dbReference type="SUPFAM" id="SSF103378">
    <property type="entry name" value="2-methylcitrate dehydratase PrpD"/>
    <property type="match status" value="1"/>
</dbReference>
<feature type="compositionally biased region" description="Basic and acidic residues" evidence="2">
    <location>
        <begin position="477"/>
        <end position="491"/>
    </location>
</feature>
<evidence type="ECO:0000256" key="1">
    <source>
        <dbReference type="ARBA" id="ARBA00006174"/>
    </source>
</evidence>
<name>A0A8J2ZCW2_9PROT</name>
<comment type="caution">
    <text evidence="5">The sequence shown here is derived from an EMBL/GenBank/DDBJ whole genome shotgun (WGS) entry which is preliminary data.</text>
</comment>
<dbReference type="Proteomes" id="UP000597507">
    <property type="component" value="Unassembled WGS sequence"/>
</dbReference>
<reference evidence="5 6" key="1">
    <citation type="journal article" date="2014" name="Int. J. Syst. Evol. Microbiol.">
        <title>Complete genome sequence of Corynebacterium casei LMG S-19264T (=DSM 44701T), isolated from a smear-ripened cheese.</title>
        <authorList>
            <consortium name="US DOE Joint Genome Institute (JGI-PGF)"/>
            <person name="Walter F."/>
            <person name="Albersmeier A."/>
            <person name="Kalinowski J."/>
            <person name="Ruckert C."/>
        </authorList>
    </citation>
    <scope>NUCLEOTIDE SEQUENCE [LARGE SCALE GENOMIC DNA]</scope>
    <source>
        <strain evidence="5 6">CGMCC 1.16330</strain>
    </source>
</reference>
<proteinExistence type="inferred from homology"/>
<dbReference type="PANTHER" id="PTHR16943:SF8">
    <property type="entry name" value="2-METHYLCITRATE DEHYDRATASE"/>
    <property type="match status" value="1"/>
</dbReference>
<feature type="domain" description="MmgE/PrpD N-terminal" evidence="3">
    <location>
        <begin position="11"/>
        <end position="245"/>
    </location>
</feature>
<dbReference type="InterPro" id="IPR042183">
    <property type="entry name" value="MmgE/PrpD_sf_1"/>
</dbReference>
<dbReference type="InterPro" id="IPR045336">
    <property type="entry name" value="MmgE_PrpD_N"/>
</dbReference>
<organism evidence="5 6">
    <name type="scientific">Caldovatus sediminis</name>
    <dbReference type="NCBI Taxonomy" id="2041189"/>
    <lineage>
        <taxon>Bacteria</taxon>
        <taxon>Pseudomonadati</taxon>
        <taxon>Pseudomonadota</taxon>
        <taxon>Alphaproteobacteria</taxon>
        <taxon>Acetobacterales</taxon>
        <taxon>Roseomonadaceae</taxon>
        <taxon>Caldovatus</taxon>
    </lineage>
</organism>
<sequence>MASDDAPIALRMAERICAYSRRDLTPGALGRACAAIADTIGVALAGLPEDCTQVLLRTPGVAVAPGRALIFGTARRTAPLDAALVNGTASHALDYDDFSSDMGGHQSVPLVAPLFALAEERGASGERLVLAYVIGIEAMIRLARAVNFVHYDKGWHPTATLGVFGAAAACAHLLGLDARRTATALALAASMASGLKANFGTMTKPFHVGHCGRNGLLAALMAEQGFEARLGALEHPQGFLDVFNGPGLHDAARIFAGWGDPWEIEAPGIALKQFPCCGSTHPAIAMMLRLAREERLAAGDVARIEILVHPRRLPHTDNPWPRTPLEAKFSIQYAVVRALLSGTPRLAHFEGEAALEPEVRRLLALTTAAPHPDMPADGPNHWGAEVVVTLRDGRRLSRRVAQLVGRGGDDPMSREELWAKFRDCAERGALPAANVAPLFDRLLALAEAADVRDVTRLLERPAPPRTDARVPAPPLARPERDGSRPEAIPRH</sequence>
<dbReference type="GO" id="GO:0016829">
    <property type="term" value="F:lyase activity"/>
    <property type="evidence" value="ECO:0007669"/>
    <property type="project" value="InterPro"/>
</dbReference>
<dbReference type="InterPro" id="IPR036148">
    <property type="entry name" value="MmgE/PrpD_sf"/>
</dbReference>
<protein>
    <recommendedName>
        <fullName evidence="7">MmgE/PrpD family protein</fullName>
    </recommendedName>
</protein>
<evidence type="ECO:0008006" key="7">
    <source>
        <dbReference type="Google" id="ProtNLM"/>
    </source>
</evidence>
<dbReference type="InterPro" id="IPR005656">
    <property type="entry name" value="MmgE_PrpD"/>
</dbReference>
<dbReference type="RefSeq" id="WP_188901131.1">
    <property type="nucleotide sequence ID" value="NZ_BMKS01000008.1"/>
</dbReference>
<dbReference type="InterPro" id="IPR042188">
    <property type="entry name" value="MmgE/PrpD_sf_2"/>
</dbReference>
<comment type="similarity">
    <text evidence="1">Belongs to the PrpD family.</text>
</comment>
<evidence type="ECO:0000313" key="5">
    <source>
        <dbReference type="EMBL" id="GGG38076.1"/>
    </source>
</evidence>
<evidence type="ECO:0000256" key="2">
    <source>
        <dbReference type="SAM" id="MobiDB-lite"/>
    </source>
</evidence>